<feature type="disulfide bond" evidence="6">
    <location>
        <begin position="963"/>
        <end position="980"/>
    </location>
</feature>
<dbReference type="InterPro" id="IPR051495">
    <property type="entry name" value="Epithelial_Barrier/Signaling"/>
</dbReference>
<accession>A0A8D2MG50</accession>
<dbReference type="SMART" id="SM00539">
    <property type="entry name" value="NIDO"/>
    <property type="match status" value="1"/>
</dbReference>
<evidence type="ECO:0000256" key="7">
    <source>
        <dbReference type="SAM" id="MobiDB-lite"/>
    </source>
</evidence>
<feature type="compositionally biased region" description="Low complexity" evidence="7">
    <location>
        <begin position="53"/>
        <end position="69"/>
    </location>
</feature>
<dbReference type="SMART" id="SM00181">
    <property type="entry name" value="EGF"/>
    <property type="match status" value="3"/>
</dbReference>
<evidence type="ECO:0008006" key="15">
    <source>
        <dbReference type="Google" id="ProtNLM"/>
    </source>
</evidence>
<evidence type="ECO:0000256" key="1">
    <source>
        <dbReference type="ARBA" id="ARBA00004370"/>
    </source>
</evidence>
<feature type="compositionally biased region" description="Polar residues" evidence="7">
    <location>
        <begin position="98"/>
        <end position="129"/>
    </location>
</feature>
<dbReference type="SMART" id="SM00723">
    <property type="entry name" value="AMOP"/>
    <property type="match status" value="1"/>
</dbReference>
<dbReference type="SMART" id="SM00216">
    <property type="entry name" value="VWD"/>
    <property type="match status" value="1"/>
</dbReference>
<dbReference type="PROSITE" id="PS51220">
    <property type="entry name" value="NIDO"/>
    <property type="match status" value="1"/>
</dbReference>
<proteinExistence type="predicted"/>
<dbReference type="InterPro" id="IPR056619">
    <property type="entry name" value="C8-3_MUC4"/>
</dbReference>
<dbReference type="PROSITE" id="PS51233">
    <property type="entry name" value="VWFD"/>
    <property type="match status" value="1"/>
</dbReference>
<sequence>MPSATARATSTSSAPSLAVTHSETSGGGQPVPSPAARTPLLETTLGPWGVPGPSTAAAVSSSPLPSLHSPAEEATTAPLSLLGVGATGVAAAGQTATESATDTTSPASIGYQNMGQAASTSPPAFQTSPGAPAWKKKTAISTGSTTATAAGSTMASTTGSTTATTAGHSTATTATPAGSKPATSLYPFGVEAGDQEYVQRMVEFNSPLFKPEIGFPFGKSLRDVLYFTDNGQIIFPPTDNYVPTNPNPPPRGFTGRESLPMVAAFWDDADFSKGVGTTWYQVRATRGLLAESTKIEKYLKIPYVAKWTLKVTWEKAPAYPSQRDDTQTSTYQAVLSTDGSRSFALLLYQDGGMRWDYSRLAAANVLIGFSSGNGYAQNNELTKEPPAVKYRPDQHSNVRGLWIYRLDSRSRVNYRLQCLAWLDMEPAPATWNSQLPPCPCSRPQAELDPRYCWSTGAKDSPQDQLQGGGMVLSCSGGGCGSLLEGWQERAWNTELEAFDWCCRRVGKPLFCARFAEKRPRVDCEGYVPPTPAGAFGDPHITTLDGLTYTFNGLGDFVLLLASDARTSFVLHGRTAQTGMAHATNFVAFAAQYISKTTTTVEWTLGSQDDIHVLLNNETIQFSYSQDLGEEVYYSPGVLLVNSSSVTAVLDGSVAVSVSATSGILSLVCSLPDWYRNSTSGLLGVWDHDPADDFQMPNGTSIPVNSSEEEIYSYGMTCNLFTQPLDSPALNFTPFFLSRLRQENESQYELVASQCHGSKECIFDSLSTGNLALGLATQSLTTNFQQRKTALNAFPPIITGDASITAFRTQKVTRQYRALGEGARFIPHVSPELNISENGTLIWEPRRTAPFTINLEAVGSNNVSALLQLRFTLCRCSRSQDCDYSNTVTLGESSLQVLAACRCESGYSGALCQTPPDPCSQGCFPGVGCDPSSGCGPCPAGLTGDGEHCCGSACGYHSCPEGYCSNGGRCHLHPITCAPTCSCPPAFTDQRCLVAGGDFQPLPSLPRRSIQMRIRTLQNATAEEVNSTVCHWRGGLRAGHTLAHWQHEAAAAPPAPLSFPCRTDSDGFTFVVVSEFAYDSRGTIIRFLNEELPAAITGAFNGRRRRREAGCCCFPSPVTVDELRDYFPCSLYGYKGYQLRYMGTIGFICISPCKMGFCQHGGQCQHLPEGPMCSCLPFSIYSPAGPRCEWLAVSLAAFLGILLGALALLCLLFAMACLALRLCRQHRRHRG</sequence>
<feature type="domain" description="AMOP" evidence="10">
    <location>
        <begin position="410"/>
        <end position="518"/>
    </location>
</feature>
<feature type="region of interest" description="Disordered" evidence="7">
    <location>
        <begin position="1"/>
        <end position="73"/>
    </location>
</feature>
<feature type="domain" description="EGF-like" evidence="9">
    <location>
        <begin position="1149"/>
        <end position="1188"/>
    </location>
</feature>
<dbReference type="InterPro" id="IPR001846">
    <property type="entry name" value="VWF_type-D"/>
</dbReference>
<evidence type="ECO:0000259" key="10">
    <source>
        <dbReference type="PROSITE" id="PS50856"/>
    </source>
</evidence>
<keyword evidence="3 8" id="KW-1133">Transmembrane helix</keyword>
<evidence type="ECO:0000259" key="11">
    <source>
        <dbReference type="PROSITE" id="PS51220"/>
    </source>
</evidence>
<feature type="transmembrane region" description="Helical" evidence="8">
    <location>
        <begin position="1189"/>
        <end position="1219"/>
    </location>
</feature>
<evidence type="ECO:0000256" key="2">
    <source>
        <dbReference type="ARBA" id="ARBA00022692"/>
    </source>
</evidence>
<comment type="subcellular location">
    <subcellularLocation>
        <location evidence="1">Membrane</location>
    </subcellularLocation>
</comment>
<dbReference type="InterPro" id="IPR000742">
    <property type="entry name" value="EGF"/>
</dbReference>
<dbReference type="GO" id="GO:0016020">
    <property type="term" value="C:membrane"/>
    <property type="evidence" value="ECO:0007669"/>
    <property type="project" value="UniProtKB-SubCell"/>
</dbReference>
<feature type="compositionally biased region" description="Low complexity" evidence="7">
    <location>
        <begin position="1"/>
        <end position="20"/>
    </location>
</feature>
<evidence type="ECO:0000259" key="12">
    <source>
        <dbReference type="PROSITE" id="PS51233"/>
    </source>
</evidence>
<dbReference type="GO" id="GO:0007160">
    <property type="term" value="P:cell-matrix adhesion"/>
    <property type="evidence" value="ECO:0007669"/>
    <property type="project" value="InterPro"/>
</dbReference>
<dbReference type="PROSITE" id="PS50856">
    <property type="entry name" value="AMOP"/>
    <property type="match status" value="1"/>
</dbReference>
<name>A0A8D2MG50_ZONAL</name>
<evidence type="ECO:0000256" key="3">
    <source>
        <dbReference type="ARBA" id="ARBA00022989"/>
    </source>
</evidence>
<keyword evidence="5 6" id="KW-1015">Disulfide bond</keyword>
<evidence type="ECO:0000256" key="8">
    <source>
        <dbReference type="SAM" id="Phobius"/>
    </source>
</evidence>
<evidence type="ECO:0000313" key="14">
    <source>
        <dbReference type="Proteomes" id="UP000694413"/>
    </source>
</evidence>
<dbReference type="PROSITE" id="PS50026">
    <property type="entry name" value="EGF_3"/>
    <property type="match status" value="2"/>
</dbReference>
<feature type="domain" description="EGF-like" evidence="9">
    <location>
        <begin position="954"/>
        <end position="992"/>
    </location>
</feature>
<dbReference type="Proteomes" id="UP000694413">
    <property type="component" value="Unassembled WGS sequence"/>
</dbReference>
<dbReference type="PANTHER" id="PTHR13802">
    <property type="entry name" value="MUCIN 4-RELATED"/>
    <property type="match status" value="1"/>
</dbReference>
<feature type="compositionally biased region" description="Low complexity" evidence="7">
    <location>
        <begin position="139"/>
        <end position="183"/>
    </location>
</feature>
<dbReference type="PANTHER" id="PTHR13802:SF52">
    <property type="entry name" value="MUCIN-4"/>
    <property type="match status" value="1"/>
</dbReference>
<evidence type="ECO:0000259" key="9">
    <source>
        <dbReference type="PROSITE" id="PS50026"/>
    </source>
</evidence>
<feature type="domain" description="VWFD" evidence="12">
    <location>
        <begin position="530"/>
        <end position="722"/>
    </location>
</feature>
<organism evidence="13 14">
    <name type="scientific">Zonotrichia albicollis</name>
    <name type="common">White-throated sparrow</name>
    <name type="synonym">Fringilla albicollis</name>
    <dbReference type="NCBI Taxonomy" id="44394"/>
    <lineage>
        <taxon>Eukaryota</taxon>
        <taxon>Metazoa</taxon>
        <taxon>Chordata</taxon>
        <taxon>Craniata</taxon>
        <taxon>Vertebrata</taxon>
        <taxon>Euteleostomi</taxon>
        <taxon>Archelosauria</taxon>
        <taxon>Archosauria</taxon>
        <taxon>Dinosauria</taxon>
        <taxon>Saurischia</taxon>
        <taxon>Theropoda</taxon>
        <taxon>Coelurosauria</taxon>
        <taxon>Aves</taxon>
        <taxon>Neognathae</taxon>
        <taxon>Neoaves</taxon>
        <taxon>Telluraves</taxon>
        <taxon>Australaves</taxon>
        <taxon>Passeriformes</taxon>
        <taxon>Passerellidae</taxon>
        <taxon>Zonotrichia</taxon>
    </lineage>
</organism>
<dbReference type="Pfam" id="PF06119">
    <property type="entry name" value="NIDO"/>
    <property type="match status" value="1"/>
</dbReference>
<feature type="region of interest" description="Disordered" evidence="7">
    <location>
        <begin position="93"/>
        <end position="183"/>
    </location>
</feature>
<dbReference type="Ensembl" id="ENSZALT00000010434.1">
    <property type="protein sequence ID" value="ENSZALP00000007271.1"/>
    <property type="gene ID" value="ENSZALG00000006483.1"/>
</dbReference>
<keyword evidence="2 8" id="KW-0812">Transmembrane</keyword>
<dbReference type="AlphaFoldDB" id="A0A8D2MG50"/>
<keyword evidence="4 8" id="KW-0472">Membrane</keyword>
<comment type="caution">
    <text evidence="6">Lacks conserved residue(s) required for the propagation of feature annotation.</text>
</comment>
<evidence type="ECO:0000256" key="4">
    <source>
        <dbReference type="ARBA" id="ARBA00023136"/>
    </source>
</evidence>
<dbReference type="InterPro" id="IPR005533">
    <property type="entry name" value="AMOP_dom"/>
</dbReference>
<feature type="disulfide bond" evidence="6">
    <location>
        <begin position="982"/>
        <end position="991"/>
    </location>
</feature>
<reference evidence="13" key="1">
    <citation type="submission" date="2025-08" db="UniProtKB">
        <authorList>
            <consortium name="Ensembl"/>
        </authorList>
    </citation>
    <scope>IDENTIFICATION</scope>
</reference>
<protein>
    <recommendedName>
        <fullName evidence="15">Mucin-4</fullName>
    </recommendedName>
</protein>
<dbReference type="Pfam" id="PF00094">
    <property type="entry name" value="VWD"/>
    <property type="match status" value="1"/>
</dbReference>
<keyword evidence="6" id="KW-0245">EGF-like domain</keyword>
<evidence type="ECO:0000256" key="5">
    <source>
        <dbReference type="ARBA" id="ARBA00023157"/>
    </source>
</evidence>
<keyword evidence="14" id="KW-1185">Reference proteome</keyword>
<evidence type="ECO:0000313" key="13">
    <source>
        <dbReference type="Ensembl" id="ENSZALP00000007271.1"/>
    </source>
</evidence>
<reference evidence="13" key="2">
    <citation type="submission" date="2025-09" db="UniProtKB">
        <authorList>
            <consortium name="Ensembl"/>
        </authorList>
    </citation>
    <scope>IDENTIFICATION</scope>
</reference>
<dbReference type="InterPro" id="IPR003886">
    <property type="entry name" value="NIDO_dom"/>
</dbReference>
<evidence type="ECO:0000256" key="6">
    <source>
        <dbReference type="PROSITE-ProRule" id="PRU00076"/>
    </source>
</evidence>
<dbReference type="GO" id="GO:0005176">
    <property type="term" value="F:ErbB-2 class receptor binding"/>
    <property type="evidence" value="ECO:0007669"/>
    <property type="project" value="TreeGrafter"/>
</dbReference>
<dbReference type="Pfam" id="PF23263">
    <property type="entry name" value="C8-3_MUC4"/>
    <property type="match status" value="1"/>
</dbReference>
<feature type="domain" description="NIDO" evidence="11">
    <location>
        <begin position="264"/>
        <end position="409"/>
    </location>
</feature>